<name>A0A377FR02_9BACL</name>
<comment type="pathway">
    <text evidence="2 9">Amino-acid biosynthesis; L-tryptophan biosynthesis; L-tryptophan from chorismate: step 4/5.</text>
</comment>
<protein>
    <recommendedName>
        <fullName evidence="9">Indole-3-glycerol phosphate synthase</fullName>
        <shortName evidence="9">IGPS</shortName>
        <ecNumber evidence="9">4.1.1.48</ecNumber>
    </recommendedName>
</protein>
<evidence type="ECO:0000256" key="3">
    <source>
        <dbReference type="ARBA" id="ARBA00008737"/>
    </source>
</evidence>
<feature type="domain" description="Indole-3-glycerol phosphate synthase" evidence="10">
    <location>
        <begin position="27"/>
        <end position="244"/>
    </location>
</feature>
<dbReference type="EC" id="4.1.1.48" evidence="9"/>
<dbReference type="PROSITE" id="PS00614">
    <property type="entry name" value="IGPS"/>
    <property type="match status" value="1"/>
</dbReference>
<comment type="similarity">
    <text evidence="3 9">Belongs to the TrpC family.</text>
</comment>
<dbReference type="InterPro" id="IPR011060">
    <property type="entry name" value="RibuloseP-bd_barrel"/>
</dbReference>
<evidence type="ECO:0000313" key="11">
    <source>
        <dbReference type="EMBL" id="STO06994.1"/>
    </source>
</evidence>
<dbReference type="PANTHER" id="PTHR22854:SF2">
    <property type="entry name" value="INDOLE-3-GLYCEROL-PHOSPHATE SYNTHASE"/>
    <property type="match status" value="1"/>
</dbReference>
<dbReference type="PANTHER" id="PTHR22854">
    <property type="entry name" value="TRYPTOPHAN BIOSYNTHESIS PROTEIN"/>
    <property type="match status" value="1"/>
</dbReference>
<keyword evidence="4 9" id="KW-0028">Amino-acid biosynthesis</keyword>
<dbReference type="GO" id="GO:0000162">
    <property type="term" value="P:L-tryptophan biosynthetic process"/>
    <property type="evidence" value="ECO:0007669"/>
    <property type="project" value="UniProtKB-UniRule"/>
</dbReference>
<dbReference type="EMBL" id="UGGP01000001">
    <property type="protein sequence ID" value="STO06994.1"/>
    <property type="molecule type" value="Genomic_DNA"/>
</dbReference>
<dbReference type="GO" id="GO:0004425">
    <property type="term" value="F:indole-3-glycerol-phosphate synthase activity"/>
    <property type="evidence" value="ECO:0007669"/>
    <property type="project" value="UniProtKB-UniRule"/>
</dbReference>
<dbReference type="RefSeq" id="WP_029334164.1">
    <property type="nucleotide sequence ID" value="NZ_UGGP01000001.1"/>
</dbReference>
<organism evidence="11 12">
    <name type="scientific">Exiguobacterium aurantiacum</name>
    <dbReference type="NCBI Taxonomy" id="33987"/>
    <lineage>
        <taxon>Bacteria</taxon>
        <taxon>Bacillati</taxon>
        <taxon>Bacillota</taxon>
        <taxon>Bacilli</taxon>
        <taxon>Bacillales</taxon>
        <taxon>Bacillales Family XII. Incertae Sedis</taxon>
        <taxon>Exiguobacterium</taxon>
    </lineage>
</organism>
<evidence type="ECO:0000256" key="6">
    <source>
        <dbReference type="ARBA" id="ARBA00022822"/>
    </source>
</evidence>
<dbReference type="Pfam" id="PF00218">
    <property type="entry name" value="IGPS"/>
    <property type="match status" value="1"/>
</dbReference>
<evidence type="ECO:0000256" key="5">
    <source>
        <dbReference type="ARBA" id="ARBA00022793"/>
    </source>
</evidence>
<comment type="catalytic activity">
    <reaction evidence="1 9">
        <text>1-(2-carboxyphenylamino)-1-deoxy-D-ribulose 5-phosphate + H(+) = (1S,2R)-1-C-(indol-3-yl)glycerol 3-phosphate + CO2 + H2O</text>
        <dbReference type="Rhea" id="RHEA:23476"/>
        <dbReference type="ChEBI" id="CHEBI:15377"/>
        <dbReference type="ChEBI" id="CHEBI:15378"/>
        <dbReference type="ChEBI" id="CHEBI:16526"/>
        <dbReference type="ChEBI" id="CHEBI:58613"/>
        <dbReference type="ChEBI" id="CHEBI:58866"/>
        <dbReference type="EC" id="4.1.1.48"/>
    </reaction>
</comment>
<dbReference type="Proteomes" id="UP000254060">
    <property type="component" value="Unassembled WGS sequence"/>
</dbReference>
<dbReference type="InterPro" id="IPR013798">
    <property type="entry name" value="Indole-3-glycerol_P_synth_dom"/>
</dbReference>
<dbReference type="CDD" id="cd00331">
    <property type="entry name" value="IGPS"/>
    <property type="match status" value="1"/>
</dbReference>
<dbReference type="InterPro" id="IPR001468">
    <property type="entry name" value="Indole-3-GlycerolPSynthase_CS"/>
</dbReference>
<dbReference type="SUPFAM" id="SSF51366">
    <property type="entry name" value="Ribulose-phoshate binding barrel"/>
    <property type="match status" value="1"/>
</dbReference>
<keyword evidence="8 9" id="KW-0456">Lyase</keyword>
<dbReference type="Gene3D" id="3.20.20.70">
    <property type="entry name" value="Aldolase class I"/>
    <property type="match status" value="1"/>
</dbReference>
<dbReference type="GO" id="GO:0004640">
    <property type="term" value="F:phosphoribosylanthranilate isomerase activity"/>
    <property type="evidence" value="ECO:0007669"/>
    <property type="project" value="TreeGrafter"/>
</dbReference>
<gene>
    <name evidence="9 11" type="primary">trpC</name>
    <name evidence="11" type="ORF">NCTC13163_00337</name>
</gene>
<dbReference type="AlphaFoldDB" id="A0A377FR02"/>
<proteinExistence type="inferred from homology"/>
<dbReference type="InterPro" id="IPR045186">
    <property type="entry name" value="Indole-3-glycerol_P_synth"/>
</dbReference>
<evidence type="ECO:0000256" key="4">
    <source>
        <dbReference type="ARBA" id="ARBA00022605"/>
    </source>
</evidence>
<accession>A0A377FR02</accession>
<dbReference type="SMR" id="A0A377FR02"/>
<dbReference type="NCBIfam" id="NF001377">
    <property type="entry name" value="PRK00278.2-4"/>
    <property type="match status" value="1"/>
</dbReference>
<evidence type="ECO:0000313" key="12">
    <source>
        <dbReference type="Proteomes" id="UP000254060"/>
    </source>
</evidence>
<evidence type="ECO:0000256" key="9">
    <source>
        <dbReference type="HAMAP-Rule" id="MF_00134"/>
    </source>
</evidence>
<evidence type="ECO:0000256" key="7">
    <source>
        <dbReference type="ARBA" id="ARBA00023141"/>
    </source>
</evidence>
<keyword evidence="7 9" id="KW-0057">Aromatic amino acid biosynthesis</keyword>
<dbReference type="FunFam" id="3.20.20.70:FF:000024">
    <property type="entry name" value="Indole-3-glycerol phosphate synthase"/>
    <property type="match status" value="1"/>
</dbReference>
<evidence type="ECO:0000256" key="1">
    <source>
        <dbReference type="ARBA" id="ARBA00001633"/>
    </source>
</evidence>
<dbReference type="HAMAP" id="MF_00134_B">
    <property type="entry name" value="IGPS_B"/>
    <property type="match status" value="1"/>
</dbReference>
<keyword evidence="5 9" id="KW-0210">Decarboxylase</keyword>
<reference evidence="11 12" key="1">
    <citation type="submission" date="2018-06" db="EMBL/GenBank/DDBJ databases">
        <authorList>
            <consortium name="Pathogen Informatics"/>
            <person name="Doyle S."/>
        </authorList>
    </citation>
    <scope>NUCLEOTIDE SEQUENCE [LARGE SCALE GENOMIC DNA]</scope>
    <source>
        <strain evidence="11 12">NCTC13163</strain>
    </source>
</reference>
<dbReference type="STRING" id="1397694.GCA_000702585_00855"/>
<keyword evidence="6 9" id="KW-0822">Tryptophan biosynthesis</keyword>
<sequence length="253" mass="27849">MSYLMKIIGTKIEEVNEMEDIVVTATEPISLQRLVADGFHVIAEIKRASPSKGLIREQVDVAERARAYERAGATMISVLTDETYFKGSFEDLRLVADAVDIPVLCKDFIIDERQLDRAQAAGARAALLIVAALHPSRLHALKQYARHIGLDVLVEVHDESELQTALELGDVLIGINNRNLKTFEVTLDTSIELMQRYPDVAFVSESGVENSEAAGRLQAAGARAILVGEALMREDDPTSLIEELKACSLKYAE</sequence>
<dbReference type="OrthoDB" id="9804217at2"/>
<evidence type="ECO:0000256" key="8">
    <source>
        <dbReference type="ARBA" id="ARBA00023239"/>
    </source>
</evidence>
<dbReference type="InterPro" id="IPR013785">
    <property type="entry name" value="Aldolase_TIM"/>
</dbReference>
<dbReference type="UniPathway" id="UPA00035">
    <property type="reaction ID" value="UER00043"/>
</dbReference>
<evidence type="ECO:0000259" key="10">
    <source>
        <dbReference type="Pfam" id="PF00218"/>
    </source>
</evidence>
<evidence type="ECO:0000256" key="2">
    <source>
        <dbReference type="ARBA" id="ARBA00004696"/>
    </source>
</evidence>